<evidence type="ECO:0000256" key="4">
    <source>
        <dbReference type="ARBA" id="ARBA00022692"/>
    </source>
</evidence>
<dbReference type="InterPro" id="IPR001185">
    <property type="entry name" value="MS_channel"/>
</dbReference>
<organism evidence="10 11">
    <name type="scientific">Actinomadura namibiensis</name>
    <dbReference type="NCBI Taxonomy" id="182080"/>
    <lineage>
        <taxon>Bacteria</taxon>
        <taxon>Bacillati</taxon>
        <taxon>Actinomycetota</taxon>
        <taxon>Actinomycetes</taxon>
        <taxon>Streptosporangiales</taxon>
        <taxon>Thermomonosporaceae</taxon>
        <taxon>Actinomadura</taxon>
    </lineage>
</organism>
<comment type="caution">
    <text evidence="10">The sequence shown here is derived from an EMBL/GenBank/DDBJ whole genome shotgun (WGS) entry which is preliminary data.</text>
</comment>
<keyword evidence="7 9" id="KW-0472">Membrane</keyword>
<keyword evidence="5 9" id="KW-1133">Transmembrane helix</keyword>
<reference evidence="10 11" key="1">
    <citation type="submission" date="2020-08" db="EMBL/GenBank/DDBJ databases">
        <title>Genomic Encyclopedia of Type Strains, Phase IV (KMG-IV): sequencing the most valuable type-strain genomes for metagenomic binning, comparative biology and taxonomic classification.</title>
        <authorList>
            <person name="Goeker M."/>
        </authorList>
    </citation>
    <scope>NUCLEOTIDE SEQUENCE [LARGE SCALE GENOMIC DNA]</scope>
    <source>
        <strain evidence="10 11">DSM 44197</strain>
    </source>
</reference>
<dbReference type="GO" id="GO:0008381">
    <property type="term" value="F:mechanosensitive monoatomic ion channel activity"/>
    <property type="evidence" value="ECO:0007669"/>
    <property type="project" value="InterPro"/>
</dbReference>
<feature type="transmembrane region" description="Helical" evidence="9">
    <location>
        <begin position="12"/>
        <end position="45"/>
    </location>
</feature>
<gene>
    <name evidence="10" type="ORF">HNR61_008299</name>
</gene>
<dbReference type="PANTHER" id="PTHR30266">
    <property type="entry name" value="MECHANOSENSITIVE CHANNEL MSCL"/>
    <property type="match status" value="1"/>
</dbReference>
<dbReference type="RefSeq" id="WP_182848517.1">
    <property type="nucleotide sequence ID" value="NZ_BAAALP010000019.1"/>
</dbReference>
<evidence type="ECO:0000256" key="3">
    <source>
        <dbReference type="ARBA" id="ARBA00022475"/>
    </source>
</evidence>
<evidence type="ECO:0000256" key="9">
    <source>
        <dbReference type="SAM" id="Phobius"/>
    </source>
</evidence>
<keyword evidence="3" id="KW-1003">Cell membrane</keyword>
<proteinExistence type="predicted"/>
<evidence type="ECO:0000256" key="5">
    <source>
        <dbReference type="ARBA" id="ARBA00022989"/>
    </source>
</evidence>
<evidence type="ECO:0000256" key="6">
    <source>
        <dbReference type="ARBA" id="ARBA00023065"/>
    </source>
</evidence>
<dbReference type="AlphaFoldDB" id="A0A7W3LYM4"/>
<dbReference type="InterPro" id="IPR037673">
    <property type="entry name" value="MSC/AndL"/>
</dbReference>
<comment type="subcellular location">
    <subcellularLocation>
        <location evidence="1">Membrane</location>
        <topology evidence="1">Multi-pass membrane protein</topology>
    </subcellularLocation>
</comment>
<evidence type="ECO:0000256" key="1">
    <source>
        <dbReference type="ARBA" id="ARBA00004141"/>
    </source>
</evidence>
<dbReference type="PANTHER" id="PTHR30266:SF2">
    <property type="entry name" value="LARGE-CONDUCTANCE MECHANOSENSITIVE CHANNEL"/>
    <property type="match status" value="1"/>
</dbReference>
<sequence>MTGFKKFLFRGNLIELAVAVVIGAAFTNVVNALVRGFIGPLIALVGGEPNYDNLKFTIAGTEFPYGVFLTAAISFLITAAVVYWLVVLPATKLVERMSRAEEAVEHPCPHCLSDIPKLATRCRYCTAEVEPVA</sequence>
<evidence type="ECO:0000313" key="10">
    <source>
        <dbReference type="EMBL" id="MBA8956610.1"/>
    </source>
</evidence>
<dbReference type="Gene3D" id="1.10.1200.120">
    <property type="entry name" value="Large-conductance mechanosensitive channel, MscL, domain 1"/>
    <property type="match status" value="1"/>
</dbReference>
<evidence type="ECO:0000256" key="7">
    <source>
        <dbReference type="ARBA" id="ARBA00023136"/>
    </source>
</evidence>
<dbReference type="Pfam" id="PF01741">
    <property type="entry name" value="MscL"/>
    <property type="match status" value="1"/>
</dbReference>
<dbReference type="InterPro" id="IPR036019">
    <property type="entry name" value="MscL_channel"/>
</dbReference>
<dbReference type="Proteomes" id="UP000572680">
    <property type="component" value="Unassembled WGS sequence"/>
</dbReference>
<keyword evidence="6" id="KW-0406">Ion transport</keyword>
<dbReference type="GO" id="GO:0016020">
    <property type="term" value="C:membrane"/>
    <property type="evidence" value="ECO:0007669"/>
    <property type="project" value="UniProtKB-SubCell"/>
</dbReference>
<name>A0A7W3LYM4_ACTNM</name>
<dbReference type="EMBL" id="JACJIA010000017">
    <property type="protein sequence ID" value="MBA8956610.1"/>
    <property type="molecule type" value="Genomic_DNA"/>
</dbReference>
<feature type="transmembrane region" description="Helical" evidence="9">
    <location>
        <begin position="65"/>
        <end position="88"/>
    </location>
</feature>
<keyword evidence="4 9" id="KW-0812">Transmembrane</keyword>
<protein>
    <submittedName>
        <fullName evidence="10">Large conductance mechanosensitive channel</fullName>
    </submittedName>
</protein>
<keyword evidence="2" id="KW-0813">Transport</keyword>
<evidence type="ECO:0000313" key="11">
    <source>
        <dbReference type="Proteomes" id="UP000572680"/>
    </source>
</evidence>
<dbReference type="NCBIfam" id="TIGR00220">
    <property type="entry name" value="mscL"/>
    <property type="match status" value="1"/>
</dbReference>
<evidence type="ECO:0000256" key="8">
    <source>
        <dbReference type="ARBA" id="ARBA00023303"/>
    </source>
</evidence>
<accession>A0A7W3LYM4</accession>
<evidence type="ECO:0000256" key="2">
    <source>
        <dbReference type="ARBA" id="ARBA00022448"/>
    </source>
</evidence>
<keyword evidence="8" id="KW-0407">Ion channel</keyword>
<keyword evidence="11" id="KW-1185">Reference proteome</keyword>
<dbReference type="SUPFAM" id="SSF81330">
    <property type="entry name" value="Gated mechanosensitive channel"/>
    <property type="match status" value="1"/>
</dbReference>